<comment type="caution">
    <text evidence="2">The sequence shown here is derived from an EMBL/GenBank/DDBJ whole genome shotgun (WGS) entry which is preliminary data.</text>
</comment>
<feature type="domain" description="STAS" evidence="1">
    <location>
        <begin position="2"/>
        <end position="113"/>
    </location>
</feature>
<dbReference type="InterPro" id="IPR036513">
    <property type="entry name" value="STAS_dom_sf"/>
</dbReference>
<dbReference type="PANTHER" id="PTHR33745:SF8">
    <property type="entry name" value="BLUE-LIGHT PHOTORECEPTOR"/>
    <property type="match status" value="1"/>
</dbReference>
<organism evidence="2 3">
    <name type="scientific">Fictibacillus marinisediminis</name>
    <dbReference type="NCBI Taxonomy" id="2878389"/>
    <lineage>
        <taxon>Bacteria</taxon>
        <taxon>Bacillati</taxon>
        <taxon>Bacillota</taxon>
        <taxon>Bacilli</taxon>
        <taxon>Bacillales</taxon>
        <taxon>Fictibacillaceae</taxon>
        <taxon>Fictibacillus</taxon>
    </lineage>
</organism>
<dbReference type="RefSeq" id="WP_248251791.1">
    <property type="nucleotide sequence ID" value="NZ_JAIWJX010000002.1"/>
</dbReference>
<dbReference type="Proteomes" id="UP001139011">
    <property type="component" value="Unassembled WGS sequence"/>
</dbReference>
<reference evidence="2" key="1">
    <citation type="submission" date="2021-09" db="EMBL/GenBank/DDBJ databases">
        <title>Genome analysis of Fictibacillus sp. KIGAM418 isolated from marine sediment.</title>
        <authorList>
            <person name="Seo M.-J."/>
            <person name="Cho E.-S."/>
            <person name="Hwang C.Y."/>
        </authorList>
    </citation>
    <scope>NUCLEOTIDE SEQUENCE</scope>
    <source>
        <strain evidence="2">KIGAM418</strain>
    </source>
</reference>
<evidence type="ECO:0000313" key="2">
    <source>
        <dbReference type="EMBL" id="MCK6256071.1"/>
    </source>
</evidence>
<dbReference type="PROSITE" id="PS50801">
    <property type="entry name" value="STAS"/>
    <property type="match status" value="1"/>
</dbReference>
<dbReference type="SUPFAM" id="SSF52091">
    <property type="entry name" value="SpoIIaa-like"/>
    <property type="match status" value="1"/>
</dbReference>
<evidence type="ECO:0000259" key="1">
    <source>
        <dbReference type="PROSITE" id="PS50801"/>
    </source>
</evidence>
<dbReference type="InterPro" id="IPR051932">
    <property type="entry name" value="Bact_StressResp_Reg"/>
</dbReference>
<gene>
    <name evidence="2" type="ORF">LCY76_05565</name>
</gene>
<accession>A0A9X1X8Q3</accession>
<protein>
    <submittedName>
        <fullName evidence="2">STAS domain-containing protein</fullName>
    </submittedName>
</protein>
<dbReference type="PANTHER" id="PTHR33745">
    <property type="entry name" value="RSBT ANTAGONIST PROTEIN RSBS-RELATED"/>
    <property type="match status" value="1"/>
</dbReference>
<evidence type="ECO:0000313" key="3">
    <source>
        <dbReference type="Proteomes" id="UP001139011"/>
    </source>
</evidence>
<proteinExistence type="predicted"/>
<keyword evidence="3" id="KW-1185">Reference proteome</keyword>
<dbReference type="AlphaFoldDB" id="A0A9X1X8Q3"/>
<sequence length="117" mass="12799">MSTPLVPITENTFILPLIGNLTDERFEKITETVISSMNISRADYLILDLSGLGTFNENTSPLIFRLNDLLKLLGTEMILTGISAKLAMKAAGSNNKLSSLTTFSSVQEAVKSFQKNE</sequence>
<dbReference type="InterPro" id="IPR002645">
    <property type="entry name" value="STAS_dom"/>
</dbReference>
<dbReference type="Pfam" id="PF01740">
    <property type="entry name" value="STAS"/>
    <property type="match status" value="1"/>
</dbReference>
<dbReference type="CDD" id="cd07041">
    <property type="entry name" value="STAS_RsbR_RsbS_like"/>
    <property type="match status" value="1"/>
</dbReference>
<dbReference type="Gene3D" id="3.30.750.24">
    <property type="entry name" value="STAS domain"/>
    <property type="match status" value="1"/>
</dbReference>
<dbReference type="EMBL" id="JAIWJX010000002">
    <property type="protein sequence ID" value="MCK6256071.1"/>
    <property type="molecule type" value="Genomic_DNA"/>
</dbReference>
<name>A0A9X1X8Q3_9BACL</name>